<dbReference type="EC" id="2.4.1.-" evidence="16"/>
<evidence type="ECO:0000256" key="7">
    <source>
        <dbReference type="ARBA" id="ARBA00022692"/>
    </source>
</evidence>
<dbReference type="SMART" id="SM00458">
    <property type="entry name" value="RICIN"/>
    <property type="match status" value="1"/>
</dbReference>
<evidence type="ECO:0000256" key="4">
    <source>
        <dbReference type="ARBA" id="ARBA00005680"/>
    </source>
</evidence>
<gene>
    <name evidence="19" type="primary">LOC101863351</name>
</gene>
<name>A0ABM0JTA8_APLCA</name>
<keyword evidence="12 16" id="KW-0333">Golgi apparatus</keyword>
<evidence type="ECO:0000256" key="6">
    <source>
        <dbReference type="ARBA" id="ARBA00022679"/>
    </source>
</evidence>
<dbReference type="RefSeq" id="XP_005100983.1">
    <property type="nucleotide sequence ID" value="XM_005100926.3"/>
</dbReference>
<keyword evidence="11 16" id="KW-1133">Transmembrane helix</keyword>
<dbReference type="Pfam" id="PF00535">
    <property type="entry name" value="Glycos_transf_2"/>
    <property type="match status" value="1"/>
</dbReference>
<comment type="pathway">
    <text evidence="3 16">Protein modification; protein glycosylation.</text>
</comment>
<comment type="cofactor">
    <cofactor evidence="1 16">
        <name>Mn(2+)</name>
        <dbReference type="ChEBI" id="CHEBI:29035"/>
    </cofactor>
</comment>
<evidence type="ECO:0000256" key="1">
    <source>
        <dbReference type="ARBA" id="ARBA00001936"/>
    </source>
</evidence>
<keyword evidence="13 16" id="KW-0472">Membrane</keyword>
<proteinExistence type="inferred from homology"/>
<evidence type="ECO:0000256" key="14">
    <source>
        <dbReference type="ARBA" id="ARBA00023157"/>
    </source>
</evidence>
<dbReference type="InterPro" id="IPR045885">
    <property type="entry name" value="GalNAc-T"/>
</dbReference>
<sequence>MRVVQLKAKQIVRLAIGVGIFFSIILILMKMLQSPPQKSYSSSNFEKLSDALPPPNKQWNALNPIKFAENFLRAPIKRENTKDDEPFPEKQLGPAAVFKKGVIGNYEPRDVKQYGPGEEGKPVVVSLDEKDDADRETKEYGFNMVASEKVAMNRTVPDTRMPECKYWHYPEDLPTASVILVFFNEGWSTLVRTVHSVINTSPPKLLKEVVLIDDGSDYDFLKDKLENYIKQFNGLVKIFRNSERLGLITARTKGAEHSSGDVIVFLDAHCECNKNWLPPLLTRIRHDRTILAVPIVDGINWDTMAYYPVYDHHHHRGIFEWGFLYKEGLVPQKVLDKRDHPSEPYASPTHAGGLLAMDRNYFFELGGYDPGLKIWGGENYELAFKVWMCGGSSEWVPCSRVGHIYRGPRIGGAPKKRMKEPKVPHSYANYLRVVEVWMEDEFKEYFYAREPWLRGAPFGDVSEQLRIKKEKNCKSFRWFMENVAYDVYDKFPALPPNVAWGEIRHKGSDRKCWDTIGQSVNGGPIGVFFCHGQGGNQLFRINTKGQLGLGERCIMEQNRDTLHIHVCDTQPEGPWEFDKAFGQIKHTHLNKCIGTSKDDKLHLQPCDTDNESQQWEINEIYPWKR</sequence>
<dbReference type="SUPFAM" id="SSF50370">
    <property type="entry name" value="Ricin B-like lectins"/>
    <property type="match status" value="1"/>
</dbReference>
<keyword evidence="10" id="KW-0735">Signal-anchor</keyword>
<evidence type="ECO:0000256" key="9">
    <source>
        <dbReference type="ARBA" id="ARBA00022734"/>
    </source>
</evidence>
<comment type="similarity">
    <text evidence="4 16">Belongs to the glycosyltransferase 2 family. GalNAc-T subfamily.</text>
</comment>
<reference evidence="19" key="1">
    <citation type="submission" date="2025-08" db="UniProtKB">
        <authorList>
            <consortium name="RefSeq"/>
        </authorList>
    </citation>
    <scope>IDENTIFICATION</scope>
</reference>
<dbReference type="Proteomes" id="UP000694888">
    <property type="component" value="Unplaced"/>
</dbReference>
<dbReference type="InterPro" id="IPR000772">
    <property type="entry name" value="Ricin_B_lectin"/>
</dbReference>
<evidence type="ECO:0000256" key="16">
    <source>
        <dbReference type="RuleBase" id="RU361242"/>
    </source>
</evidence>
<protein>
    <recommendedName>
        <fullName evidence="16">Polypeptide N-acetylgalactosaminyltransferase</fullName>
        <ecNumber evidence="16">2.4.1.-</ecNumber>
    </recommendedName>
    <alternativeName>
        <fullName evidence="16">Protein-UDP acetylgalactosaminyltransferase</fullName>
    </alternativeName>
</protein>
<dbReference type="Gene3D" id="3.90.550.10">
    <property type="entry name" value="Spore Coat Polysaccharide Biosynthesis Protein SpsA, Chain A"/>
    <property type="match status" value="1"/>
</dbReference>
<evidence type="ECO:0000256" key="5">
    <source>
        <dbReference type="ARBA" id="ARBA00022676"/>
    </source>
</evidence>
<evidence type="ECO:0000256" key="11">
    <source>
        <dbReference type="ARBA" id="ARBA00022989"/>
    </source>
</evidence>
<keyword evidence="9 16" id="KW-0430">Lectin</keyword>
<accession>A0ABM0JTA8</accession>
<dbReference type="CDD" id="cd02510">
    <property type="entry name" value="pp-GalNAc-T"/>
    <property type="match status" value="1"/>
</dbReference>
<evidence type="ECO:0000313" key="18">
    <source>
        <dbReference type="Proteomes" id="UP000694888"/>
    </source>
</evidence>
<evidence type="ECO:0000256" key="12">
    <source>
        <dbReference type="ARBA" id="ARBA00023034"/>
    </source>
</evidence>
<feature type="domain" description="Ricin B lectin" evidence="17">
    <location>
        <begin position="497"/>
        <end position="618"/>
    </location>
</feature>
<dbReference type="PANTHER" id="PTHR11675">
    <property type="entry name" value="N-ACETYLGALACTOSAMINYLTRANSFERASE"/>
    <property type="match status" value="1"/>
</dbReference>
<dbReference type="Gene3D" id="2.80.10.50">
    <property type="match status" value="1"/>
</dbReference>
<comment type="subcellular location">
    <subcellularLocation>
        <location evidence="2 16">Golgi apparatus membrane</location>
        <topology evidence="2 16">Single-pass type II membrane protein</topology>
    </subcellularLocation>
</comment>
<evidence type="ECO:0000256" key="15">
    <source>
        <dbReference type="ARBA" id="ARBA00023211"/>
    </source>
</evidence>
<keyword evidence="14 16" id="KW-1015">Disulfide bond</keyword>
<evidence type="ECO:0000256" key="8">
    <source>
        <dbReference type="ARBA" id="ARBA00022723"/>
    </source>
</evidence>
<evidence type="ECO:0000256" key="10">
    <source>
        <dbReference type="ARBA" id="ARBA00022968"/>
    </source>
</evidence>
<keyword evidence="15 16" id="KW-0464">Manganese</keyword>
<dbReference type="GeneID" id="101863351"/>
<dbReference type="CDD" id="cd23437">
    <property type="entry name" value="beta-trefoil_Ricin_GALNT7"/>
    <property type="match status" value="1"/>
</dbReference>
<keyword evidence="8" id="KW-0479">Metal-binding</keyword>
<keyword evidence="5 16" id="KW-0328">Glycosyltransferase</keyword>
<evidence type="ECO:0000259" key="17">
    <source>
        <dbReference type="SMART" id="SM00458"/>
    </source>
</evidence>
<dbReference type="SUPFAM" id="SSF53448">
    <property type="entry name" value="Nucleotide-diphospho-sugar transferases"/>
    <property type="match status" value="1"/>
</dbReference>
<keyword evidence="7 16" id="KW-0812">Transmembrane</keyword>
<evidence type="ECO:0000256" key="3">
    <source>
        <dbReference type="ARBA" id="ARBA00004922"/>
    </source>
</evidence>
<evidence type="ECO:0000256" key="2">
    <source>
        <dbReference type="ARBA" id="ARBA00004323"/>
    </source>
</evidence>
<keyword evidence="18" id="KW-1185">Reference proteome</keyword>
<dbReference type="InterPro" id="IPR035992">
    <property type="entry name" value="Ricin_B-like_lectins"/>
</dbReference>
<evidence type="ECO:0000256" key="13">
    <source>
        <dbReference type="ARBA" id="ARBA00023136"/>
    </source>
</evidence>
<feature type="transmembrane region" description="Helical" evidence="16">
    <location>
        <begin position="12"/>
        <end position="32"/>
    </location>
</feature>
<dbReference type="InterPro" id="IPR001173">
    <property type="entry name" value="Glyco_trans_2-like"/>
</dbReference>
<dbReference type="PROSITE" id="PS50231">
    <property type="entry name" value="RICIN_B_LECTIN"/>
    <property type="match status" value="1"/>
</dbReference>
<evidence type="ECO:0000313" key="19">
    <source>
        <dbReference type="RefSeq" id="XP_005100983.1"/>
    </source>
</evidence>
<dbReference type="InterPro" id="IPR029044">
    <property type="entry name" value="Nucleotide-diphossugar_trans"/>
</dbReference>
<dbReference type="PANTHER" id="PTHR11675:SF68">
    <property type="entry name" value="N-ACETYLGALACTOSAMINYLTRANSFERASE 7"/>
    <property type="match status" value="1"/>
</dbReference>
<dbReference type="Pfam" id="PF00652">
    <property type="entry name" value="Ricin_B_lectin"/>
    <property type="match status" value="1"/>
</dbReference>
<keyword evidence="6 16" id="KW-0808">Transferase</keyword>
<organism evidence="18 19">
    <name type="scientific">Aplysia californica</name>
    <name type="common">California sea hare</name>
    <dbReference type="NCBI Taxonomy" id="6500"/>
    <lineage>
        <taxon>Eukaryota</taxon>
        <taxon>Metazoa</taxon>
        <taxon>Spiralia</taxon>
        <taxon>Lophotrochozoa</taxon>
        <taxon>Mollusca</taxon>
        <taxon>Gastropoda</taxon>
        <taxon>Heterobranchia</taxon>
        <taxon>Euthyneura</taxon>
        <taxon>Tectipleura</taxon>
        <taxon>Aplysiida</taxon>
        <taxon>Aplysioidea</taxon>
        <taxon>Aplysiidae</taxon>
        <taxon>Aplysia</taxon>
    </lineage>
</organism>